<dbReference type="RefSeq" id="WP_109997923.1">
    <property type="nucleotide sequence ID" value="NZ_QGTZ01000001.1"/>
</dbReference>
<evidence type="ECO:0000313" key="2">
    <source>
        <dbReference type="EMBL" id="PWW45071.1"/>
    </source>
</evidence>
<dbReference type="Proteomes" id="UP000247078">
    <property type="component" value="Unassembled WGS sequence"/>
</dbReference>
<accession>A0A855Y6H6</accession>
<name>A0A855Y6H6_9BACL</name>
<sequence>MLKMNKLTKALLLSSALLLAASPTYAASGRPVSNTITASFKVNPVAPSFTLKWVDNTDTELDTLPLQTVNSGESKDVKVRATVSKNYSDIYMEFTITRTDGTAITQEDVELNEYVEGELVTPRTGYLDGGSLVINSKSYRTINSPGRDFLYNLKFKTTGDYQISVVAVNAPA</sequence>
<evidence type="ECO:0000256" key="1">
    <source>
        <dbReference type="SAM" id="SignalP"/>
    </source>
</evidence>
<evidence type="ECO:0000313" key="3">
    <source>
        <dbReference type="Proteomes" id="UP000247078"/>
    </source>
</evidence>
<protein>
    <submittedName>
        <fullName evidence="2">Uncharacterized protein</fullName>
    </submittedName>
</protein>
<proteinExistence type="predicted"/>
<reference evidence="2 3" key="1">
    <citation type="submission" date="2018-05" db="EMBL/GenBank/DDBJ databases">
        <title>Freshwater and sediment microbial communities from various areas in North America, analyzing microbe dynamics in response to fracking.</title>
        <authorList>
            <person name="Lamendella R."/>
        </authorList>
    </citation>
    <scope>NUCLEOTIDE SEQUENCE [LARGE SCALE GENOMIC DNA]</scope>
    <source>
        <strain evidence="2 3">DB-3</strain>
    </source>
</reference>
<feature type="chain" id="PRO_5032349460" evidence="1">
    <location>
        <begin position="27"/>
        <end position="172"/>
    </location>
</feature>
<dbReference type="AlphaFoldDB" id="A0A855Y6H6"/>
<organism evidence="2 3">
    <name type="scientific">Paenibacillus pabuli</name>
    <dbReference type="NCBI Taxonomy" id="1472"/>
    <lineage>
        <taxon>Bacteria</taxon>
        <taxon>Bacillati</taxon>
        <taxon>Bacillota</taxon>
        <taxon>Bacilli</taxon>
        <taxon>Bacillales</taxon>
        <taxon>Paenibacillaceae</taxon>
        <taxon>Paenibacillus</taxon>
    </lineage>
</organism>
<keyword evidence="1" id="KW-0732">Signal</keyword>
<comment type="caution">
    <text evidence="2">The sequence shown here is derived from an EMBL/GenBank/DDBJ whole genome shotgun (WGS) entry which is preliminary data.</text>
</comment>
<feature type="signal peptide" evidence="1">
    <location>
        <begin position="1"/>
        <end position="26"/>
    </location>
</feature>
<gene>
    <name evidence="2" type="ORF">DET56_101271</name>
</gene>
<dbReference type="EMBL" id="QGTZ01000001">
    <property type="protein sequence ID" value="PWW45071.1"/>
    <property type="molecule type" value="Genomic_DNA"/>
</dbReference>